<evidence type="ECO:0000313" key="1">
    <source>
        <dbReference type="EMBL" id="SOC26265.1"/>
    </source>
</evidence>
<dbReference type="EMBL" id="OBMM01000005">
    <property type="protein sequence ID" value="SOC26265.1"/>
    <property type="molecule type" value="Genomic_DNA"/>
</dbReference>
<dbReference type="AlphaFoldDB" id="A0A285TRW3"/>
<dbReference type="Proteomes" id="UP000219068">
    <property type="component" value="Unassembled WGS sequence"/>
</dbReference>
<protein>
    <submittedName>
        <fullName evidence="1">Uncharacterized protein</fullName>
    </submittedName>
</protein>
<proteinExistence type="predicted"/>
<dbReference type="RefSeq" id="WP_097052664.1">
    <property type="nucleotide sequence ID" value="NZ_OBMM01000005.1"/>
</dbReference>
<gene>
    <name evidence="1" type="ORF">SAMN05428964_10588</name>
</gene>
<sequence>MLLSNSSKGDRFVLTDNHSGNPVAVVRVDCIRDNVVTVEGCGVRFDLSGKGLPYETREFRPRTAAVYNLKGHVVSPGLPAGAFKLTKHASSFHLRPLPEDNSHIPLLTEVMRHKMAANDTGLKNGFEHARNQLRLVE</sequence>
<name>A0A285TRW3_9PROT</name>
<organism evidence="1 2">
    <name type="scientific">Thalassospira xiamenensis</name>
    <dbReference type="NCBI Taxonomy" id="220697"/>
    <lineage>
        <taxon>Bacteria</taxon>
        <taxon>Pseudomonadati</taxon>
        <taxon>Pseudomonadota</taxon>
        <taxon>Alphaproteobacteria</taxon>
        <taxon>Rhodospirillales</taxon>
        <taxon>Thalassospiraceae</taxon>
        <taxon>Thalassospira</taxon>
    </lineage>
</organism>
<evidence type="ECO:0000313" key="2">
    <source>
        <dbReference type="Proteomes" id="UP000219068"/>
    </source>
</evidence>
<accession>A0A285TRW3</accession>
<reference evidence="1 2" key="1">
    <citation type="submission" date="2017-08" db="EMBL/GenBank/DDBJ databases">
        <authorList>
            <person name="de Groot N.N."/>
        </authorList>
    </citation>
    <scope>NUCLEOTIDE SEQUENCE [LARGE SCALE GENOMIC DNA]</scope>
    <source>
        <strain evidence="1 2">USBA 78</strain>
    </source>
</reference>